<sequence length="959" mass="107694">MAGNDWINSYLEAILDVDPGIDDAKSSLLLRERGRFSPTRYFVEEVITGFDETDLHRSWLRAAAMKSTQERNTRLENMCWRIWNLARKKKQLEGEEAQRIAKRHLERERGRKEATADMSEDLSEGEKGDVPGDLSAHGGSVRGRMPRISSVDVMENWANQHKEKKLYIVKYVVELARALGTMPGVYRVDLLTRQVSAPDVDWSYGEPTEMLNLISSENLTGELGESSGAYIIRIPFGPKDKYIRKELLWPYIPEFGRQSREEVNATYKIMRRIEAEELTLDASEIIITSTKQEIEEQWRLYDGFDPVLERKLRARIKRGVSCHGRFMPRTVVIPPGMEFHHITPHDGDSDGEEEKNKDHPASPDPPIWSEIMRFFSNPRKPMILALARPDPKKNITTLVKAFGECRPLRELANLTLIMGNRDDIDEMSGANASYLLSIIKLVDKYDLYGQVAYPKHHKQSDVPDIYRLAAKTKGVFINPAYIEPFGLTLIEAAAYGLPMVATKNGGPVDIHRVLDNGLLVDPHDQQSIADALLKLVSDKQLWARCRQNGLKNIHLFSWPEHCKAYLARIASCKPRQPQWQKIEEGFQNSESDSPGDSLRDMHDLSLNLKLSLDGEKTESGNLDNSLDNEDNAVDGKYKLENAVLTLTKGAVGGLRKDGAKERADNNTSSSKFPSLRRRKHIFVIAADCDTTSDFLEILKMVVEVANENSAGLIGFILSTAMTISEINSLLNSGGLNPLDFDAFICNSGSNLYYPSSSSDYSGLPFVLDLDYHSQIEYRWGAEGLRKTLVRWAISVNDKNGQGKIVEEDEPRSSSYCFALKVKDLSLIPPVKELRKLMRIQALRCNVIYCQQGAQINVIPVLASRSQALRYLYVRWGTDLSNIVLFTGECGDTDYEGLLGGLHKTVVLKGVGSSSLKLHANRGYPLEDVAPFDNPNFVQAGGCNAEDIKESLEKLGILKG</sequence>
<evidence type="ECO:0000256" key="8">
    <source>
        <dbReference type="RuleBase" id="RU368006"/>
    </source>
</evidence>
<dbReference type="CDD" id="cd16419">
    <property type="entry name" value="HAD_SPS"/>
    <property type="match status" value="1"/>
</dbReference>
<evidence type="ECO:0000256" key="1">
    <source>
        <dbReference type="ARBA" id="ARBA00005027"/>
    </source>
</evidence>
<protein>
    <recommendedName>
        <fullName evidence="4 8">Sucrose-phosphate synthase</fullName>
        <ecNumber evidence="4 8">2.4.1.14</ecNumber>
    </recommendedName>
</protein>
<dbReference type="InterPro" id="IPR035659">
    <property type="entry name" value="SPS_C"/>
</dbReference>
<feature type="domain" description="Sucrose phosphatase-like" evidence="11">
    <location>
        <begin position="698"/>
        <end position="893"/>
    </location>
</feature>
<dbReference type="OrthoDB" id="512920at2759"/>
<dbReference type="EC" id="2.4.1.14" evidence="4 8"/>
<evidence type="ECO:0000259" key="10">
    <source>
        <dbReference type="Pfam" id="PF00534"/>
    </source>
</evidence>
<comment type="caution">
    <text evidence="12">The sequence shown here is derived from an EMBL/GenBank/DDBJ whole genome shotgun (WGS) entry which is preliminary data.</text>
</comment>
<proteinExistence type="inferred from homology"/>
<dbReference type="GO" id="GO:0005986">
    <property type="term" value="P:sucrose biosynthetic process"/>
    <property type="evidence" value="ECO:0007669"/>
    <property type="project" value="UniProtKB-UniRule"/>
</dbReference>
<feature type="region of interest" description="Disordered" evidence="9">
    <location>
        <begin position="103"/>
        <end position="141"/>
    </location>
</feature>
<dbReference type="EMBL" id="JAAWWB010000036">
    <property type="protein sequence ID" value="KAG6739263.1"/>
    <property type="molecule type" value="Genomic_DNA"/>
</dbReference>
<dbReference type="FunFam" id="3.40.50.2000:FF:000112">
    <property type="entry name" value="Sucrose-phosphate synthase 1"/>
    <property type="match status" value="1"/>
</dbReference>
<accession>A0A8X7XZR8</accession>
<dbReference type="Pfam" id="PF00534">
    <property type="entry name" value="Glycos_transf_1"/>
    <property type="match status" value="1"/>
</dbReference>
<evidence type="ECO:0000256" key="2">
    <source>
        <dbReference type="ARBA" id="ARBA00006530"/>
    </source>
</evidence>
<dbReference type="InterPro" id="IPR001296">
    <property type="entry name" value="Glyco_trans_1"/>
</dbReference>
<feature type="region of interest" description="Disordered" evidence="9">
    <location>
        <begin position="342"/>
        <end position="363"/>
    </location>
</feature>
<keyword evidence="6 8" id="KW-0808">Transferase</keyword>
<dbReference type="PANTHER" id="PTHR46039">
    <property type="entry name" value="SUCROSE-PHOSPHATE SYNTHASE 3-RELATED"/>
    <property type="match status" value="1"/>
</dbReference>
<comment type="subunit">
    <text evidence="3 8">Homodimer or homotetramer.</text>
</comment>
<comment type="catalytic activity">
    <reaction evidence="7 8">
        <text>beta-D-fructose 6-phosphate + UDP-alpha-D-glucose = sucrose 6(F)-phosphate + UDP + H(+)</text>
        <dbReference type="Rhea" id="RHEA:22172"/>
        <dbReference type="ChEBI" id="CHEBI:15378"/>
        <dbReference type="ChEBI" id="CHEBI:57634"/>
        <dbReference type="ChEBI" id="CHEBI:57723"/>
        <dbReference type="ChEBI" id="CHEBI:58223"/>
        <dbReference type="ChEBI" id="CHEBI:58885"/>
        <dbReference type="EC" id="2.4.1.14"/>
    </reaction>
</comment>
<keyword evidence="5 8" id="KW-0328">Glycosyltransferase</keyword>
<feature type="compositionally biased region" description="Basic and acidic residues" evidence="9">
    <location>
        <begin position="103"/>
        <end position="115"/>
    </location>
</feature>
<keyword evidence="13" id="KW-1185">Reference proteome</keyword>
<dbReference type="Proteomes" id="UP000886885">
    <property type="component" value="Chromosome 18D"/>
</dbReference>
<evidence type="ECO:0000256" key="9">
    <source>
        <dbReference type="SAM" id="MobiDB-lite"/>
    </source>
</evidence>
<dbReference type="NCBIfam" id="TIGR02468">
    <property type="entry name" value="sucrsPsyn_pln"/>
    <property type="match status" value="1"/>
</dbReference>
<reference evidence="12" key="1">
    <citation type="journal article" date="2020" name="bioRxiv">
        <title>Hybrid origin of Populus tomentosa Carr. identified through genome sequencing and phylogenomic analysis.</title>
        <authorList>
            <person name="An X."/>
            <person name="Gao K."/>
            <person name="Chen Z."/>
            <person name="Li J."/>
            <person name="Yang X."/>
            <person name="Yang X."/>
            <person name="Zhou J."/>
            <person name="Guo T."/>
            <person name="Zhao T."/>
            <person name="Huang S."/>
            <person name="Miao D."/>
            <person name="Khan W.U."/>
            <person name="Rao P."/>
            <person name="Ye M."/>
            <person name="Lei B."/>
            <person name="Liao W."/>
            <person name="Wang J."/>
            <person name="Ji L."/>
            <person name="Li Y."/>
            <person name="Guo B."/>
            <person name="Mustafa N.S."/>
            <person name="Li S."/>
            <person name="Yun Q."/>
            <person name="Keller S.R."/>
            <person name="Mao J."/>
            <person name="Zhang R."/>
            <person name="Strauss S.H."/>
        </authorList>
    </citation>
    <scope>NUCLEOTIDE SEQUENCE</scope>
    <source>
        <strain evidence="12">GM15</strain>
        <tissue evidence="12">Leaf</tissue>
    </source>
</reference>
<name>A0A8X7XZR8_POPTO</name>
<dbReference type="InterPro" id="IPR044161">
    <property type="entry name" value="SPS"/>
</dbReference>
<gene>
    <name evidence="12" type="ORF">POTOM_056854</name>
</gene>
<dbReference type="Pfam" id="PF05116">
    <property type="entry name" value="S6PP"/>
    <property type="match status" value="1"/>
</dbReference>
<evidence type="ECO:0000256" key="3">
    <source>
        <dbReference type="ARBA" id="ARBA00011774"/>
    </source>
</evidence>
<dbReference type="PANTHER" id="PTHR46039:SF7">
    <property type="entry name" value="SUCROSE-PHOSPHATE SYNTHASE 2-RELATED"/>
    <property type="match status" value="1"/>
</dbReference>
<dbReference type="InterPro" id="IPR012819">
    <property type="entry name" value="SPS_pln"/>
</dbReference>
<dbReference type="GO" id="GO:0046524">
    <property type="term" value="F:sucrose-phosphate synthase activity"/>
    <property type="evidence" value="ECO:0007669"/>
    <property type="project" value="UniProtKB-UniRule"/>
</dbReference>
<comment type="pathway">
    <text evidence="1 8">Glycan biosynthesis; sucrose biosynthesis; sucrose from D-fructose 6-phosphate and UDP-alpha-D-glucose: step 1/2.</text>
</comment>
<feature type="compositionally biased region" description="Basic and acidic residues" evidence="9">
    <location>
        <begin position="342"/>
        <end position="361"/>
    </location>
</feature>
<dbReference type="InterPro" id="IPR006380">
    <property type="entry name" value="SPP-like_dom"/>
</dbReference>
<evidence type="ECO:0000313" key="13">
    <source>
        <dbReference type="Proteomes" id="UP000886885"/>
    </source>
</evidence>
<organism evidence="12 13">
    <name type="scientific">Populus tomentosa</name>
    <name type="common">Chinese white poplar</name>
    <dbReference type="NCBI Taxonomy" id="118781"/>
    <lineage>
        <taxon>Eukaryota</taxon>
        <taxon>Viridiplantae</taxon>
        <taxon>Streptophyta</taxon>
        <taxon>Embryophyta</taxon>
        <taxon>Tracheophyta</taxon>
        <taxon>Spermatophyta</taxon>
        <taxon>Magnoliopsida</taxon>
        <taxon>eudicotyledons</taxon>
        <taxon>Gunneridae</taxon>
        <taxon>Pentapetalae</taxon>
        <taxon>rosids</taxon>
        <taxon>fabids</taxon>
        <taxon>Malpighiales</taxon>
        <taxon>Salicaceae</taxon>
        <taxon>Saliceae</taxon>
        <taxon>Populus</taxon>
    </lineage>
</organism>
<evidence type="ECO:0000313" key="12">
    <source>
        <dbReference type="EMBL" id="KAG6739263.1"/>
    </source>
</evidence>
<evidence type="ECO:0000259" key="11">
    <source>
        <dbReference type="Pfam" id="PF05116"/>
    </source>
</evidence>
<evidence type="ECO:0000256" key="4">
    <source>
        <dbReference type="ARBA" id="ARBA00012536"/>
    </source>
</evidence>
<dbReference type="AlphaFoldDB" id="A0A8X7XZR8"/>
<feature type="domain" description="Glycosyl transferase family 1" evidence="10">
    <location>
        <begin position="376"/>
        <end position="550"/>
    </location>
</feature>
<evidence type="ECO:0000256" key="5">
    <source>
        <dbReference type="ARBA" id="ARBA00022676"/>
    </source>
</evidence>
<evidence type="ECO:0000256" key="7">
    <source>
        <dbReference type="ARBA" id="ARBA00047471"/>
    </source>
</evidence>
<comment type="similarity">
    <text evidence="2 8">Belongs to the glycosyltransferase 1 family.</text>
</comment>
<evidence type="ECO:0000256" key="6">
    <source>
        <dbReference type="ARBA" id="ARBA00022679"/>
    </source>
</evidence>
<comment type="function">
    <text evidence="8">Plays a role in photosynthetic sucrose synthesis by catalyzing the rate-limiting step of sucrose biosynthesis from UDP-glucose and fructose- 6-phosphate. Involved in the regulation of carbon partitioning in the leaves of plants. May regulate the synthesis of sucrose and therefore play a major role as a limiting factor in the export of photoassimilates out of the leaf. Plays a role for sucrose availability that is essential for plant growth and fiber elongation.</text>
</comment>